<organism evidence="1 2">
    <name type="scientific">Choristoneura fumiferana</name>
    <name type="common">Spruce budworm moth</name>
    <name type="synonym">Archips fumiferana</name>
    <dbReference type="NCBI Taxonomy" id="7141"/>
    <lineage>
        <taxon>Eukaryota</taxon>
        <taxon>Metazoa</taxon>
        <taxon>Ecdysozoa</taxon>
        <taxon>Arthropoda</taxon>
        <taxon>Hexapoda</taxon>
        <taxon>Insecta</taxon>
        <taxon>Pterygota</taxon>
        <taxon>Neoptera</taxon>
        <taxon>Endopterygota</taxon>
        <taxon>Lepidoptera</taxon>
        <taxon>Glossata</taxon>
        <taxon>Ditrysia</taxon>
        <taxon>Tortricoidea</taxon>
        <taxon>Tortricidae</taxon>
        <taxon>Tortricinae</taxon>
        <taxon>Choristoneura</taxon>
    </lineage>
</organism>
<comment type="caution">
    <text evidence="1">The sequence shown here is derived from an EMBL/GenBank/DDBJ whole genome shotgun (WGS) entry which is preliminary data.</text>
</comment>
<protein>
    <submittedName>
        <fullName evidence="1">Uncharacterized protein</fullName>
    </submittedName>
</protein>
<evidence type="ECO:0000313" key="1">
    <source>
        <dbReference type="EMBL" id="KAI8419672.1"/>
    </source>
</evidence>
<keyword evidence="2" id="KW-1185">Reference proteome</keyword>
<feature type="non-terminal residue" evidence="1">
    <location>
        <position position="603"/>
    </location>
</feature>
<name>A0ACC0J6M6_CHOFU</name>
<proteinExistence type="predicted"/>
<gene>
    <name evidence="1" type="ORF">MSG28_008365</name>
</gene>
<accession>A0ACC0J6M6</accession>
<dbReference type="EMBL" id="CM046114">
    <property type="protein sequence ID" value="KAI8419672.1"/>
    <property type="molecule type" value="Genomic_DNA"/>
</dbReference>
<dbReference type="Proteomes" id="UP001064048">
    <property type="component" value="Chromosome 14"/>
</dbReference>
<evidence type="ECO:0000313" key="2">
    <source>
        <dbReference type="Proteomes" id="UP001064048"/>
    </source>
</evidence>
<reference evidence="1 2" key="1">
    <citation type="journal article" date="2022" name="Genome Biol. Evol.">
        <title>The Spruce Budworm Genome: Reconstructing the Evolutionary History of Antifreeze Proteins.</title>
        <authorList>
            <person name="Beliveau C."/>
            <person name="Gagne P."/>
            <person name="Picq S."/>
            <person name="Vernygora O."/>
            <person name="Keeling C.I."/>
            <person name="Pinkney K."/>
            <person name="Doucet D."/>
            <person name="Wen F."/>
            <person name="Johnston J.S."/>
            <person name="Maaroufi H."/>
            <person name="Boyle B."/>
            <person name="Laroche J."/>
            <person name="Dewar K."/>
            <person name="Juretic N."/>
            <person name="Blackburn G."/>
            <person name="Nisole A."/>
            <person name="Brunet B."/>
            <person name="Brandao M."/>
            <person name="Lumley L."/>
            <person name="Duan J."/>
            <person name="Quan G."/>
            <person name="Lucarotti C.J."/>
            <person name="Roe A.D."/>
            <person name="Sperling F.A.H."/>
            <person name="Levesque R.C."/>
            <person name="Cusson M."/>
        </authorList>
    </citation>
    <scope>NUCLEOTIDE SEQUENCE [LARGE SCALE GENOMIC DNA]</scope>
    <source>
        <strain evidence="1">Glfc:IPQL:Cfum</strain>
    </source>
</reference>
<sequence>MRALFQSDWGAGVVCAGKLCGVLSRSASGAARRRAAAGCGDVHAAQGVARWRGFVHCAHTLRACGRGSCAALCTERRLLEDAEAEQTAPPAPPPSPRRPRRPAPPQRPTLPSPCRRIPPSSLDNVTFVFPPEPLGEGWGFSFLLAELLERYFSLLAQIRDEHSEHFIRAPKTFITFLTRSRTRPMYSGRRTRYPRRRAGHGAGRPTHSAAPAAATAAPDPPPEGPAPRVAFDFEPNRADFKVRLTKVGRFLTAVVCRSCGASRVLTAAVLAAAGGRVRRQRCGLQRGAGAGAGEEPTRTPPPAPGPAPARPRRRRAPPTPAERRAPPAAPASPLAAAAPPPLATNTQRAPVFSEDKGYRGAAALQQQFNIEQFLTLFPDPFTHFEDETRKCQYNLIAAEFLKNAFSHVRVNTINRIYRSSKYNMSIAARELRFTTDFIVKPRRSREIPTENILLLQEMAFVRHREVIRIHMAEVKRKEEDEFNALKAAGGFWTCQCCYDEECIPLKCSTCENAHKRQAAEVLAAGLEGLVSCPFCPFASIPPEGDKVFKCLNPECMKESCILCKEPNHVPFNCGQQEKKDKARKYIEEKMTQALTRSCYQCKK</sequence>